<evidence type="ECO:0000313" key="1">
    <source>
        <dbReference type="EMBL" id="GFC95236.1"/>
    </source>
</evidence>
<protein>
    <submittedName>
        <fullName evidence="1">Uncharacterized protein</fullName>
    </submittedName>
</protein>
<sequence length="48" mass="5494">MNMLNNKCRTSLAKPEYLKKAKQANPRLYDTGCYNDNLALMLSPESDE</sequence>
<dbReference type="EMBL" id="BKCJ011153295">
    <property type="protein sequence ID" value="GFC95236.1"/>
    <property type="molecule type" value="Genomic_DNA"/>
</dbReference>
<name>A0A699SCA3_TANCI</name>
<comment type="caution">
    <text evidence="1">The sequence shown here is derived from an EMBL/GenBank/DDBJ whole genome shotgun (WGS) entry which is preliminary data.</text>
</comment>
<feature type="non-terminal residue" evidence="1">
    <location>
        <position position="48"/>
    </location>
</feature>
<reference evidence="1" key="1">
    <citation type="journal article" date="2019" name="Sci. Rep.">
        <title>Draft genome of Tanacetum cinerariifolium, the natural source of mosquito coil.</title>
        <authorList>
            <person name="Yamashiro T."/>
            <person name="Shiraishi A."/>
            <person name="Satake H."/>
            <person name="Nakayama K."/>
        </authorList>
    </citation>
    <scope>NUCLEOTIDE SEQUENCE</scope>
</reference>
<organism evidence="1">
    <name type="scientific">Tanacetum cinerariifolium</name>
    <name type="common">Dalmatian daisy</name>
    <name type="synonym">Chrysanthemum cinerariifolium</name>
    <dbReference type="NCBI Taxonomy" id="118510"/>
    <lineage>
        <taxon>Eukaryota</taxon>
        <taxon>Viridiplantae</taxon>
        <taxon>Streptophyta</taxon>
        <taxon>Embryophyta</taxon>
        <taxon>Tracheophyta</taxon>
        <taxon>Spermatophyta</taxon>
        <taxon>Magnoliopsida</taxon>
        <taxon>eudicotyledons</taxon>
        <taxon>Gunneridae</taxon>
        <taxon>Pentapetalae</taxon>
        <taxon>asterids</taxon>
        <taxon>campanulids</taxon>
        <taxon>Asterales</taxon>
        <taxon>Asteraceae</taxon>
        <taxon>Asteroideae</taxon>
        <taxon>Anthemideae</taxon>
        <taxon>Anthemidinae</taxon>
        <taxon>Tanacetum</taxon>
    </lineage>
</organism>
<proteinExistence type="predicted"/>
<gene>
    <name evidence="1" type="ORF">Tci_867206</name>
</gene>
<accession>A0A699SCA3</accession>
<dbReference type="AlphaFoldDB" id="A0A699SCA3"/>